<protein>
    <submittedName>
        <fullName evidence="2">Uncharacterized protein</fullName>
    </submittedName>
</protein>
<dbReference type="AlphaFoldDB" id="A0A7G2CNA6"/>
<accession>A0A7G2CNA6</accession>
<reference evidence="2 3" key="1">
    <citation type="submission" date="2020-08" db="EMBL/GenBank/DDBJ databases">
        <authorList>
            <person name="Newling K."/>
            <person name="Davey J."/>
            <person name="Forrester S."/>
        </authorList>
    </citation>
    <scope>NUCLEOTIDE SEQUENCE [LARGE SCALE GENOMIC DNA]</scope>
    <source>
        <strain evidence="3">Crithidia deanei Carvalho (ATCC PRA-265)</strain>
    </source>
</reference>
<dbReference type="EMBL" id="LR877161">
    <property type="protein sequence ID" value="CAD2220401.1"/>
    <property type="molecule type" value="Genomic_DNA"/>
</dbReference>
<evidence type="ECO:0000256" key="1">
    <source>
        <dbReference type="SAM" id="MobiDB-lite"/>
    </source>
</evidence>
<feature type="region of interest" description="Disordered" evidence="1">
    <location>
        <begin position="180"/>
        <end position="205"/>
    </location>
</feature>
<evidence type="ECO:0000313" key="3">
    <source>
        <dbReference type="Proteomes" id="UP000515908"/>
    </source>
</evidence>
<gene>
    <name evidence="2" type="ORF">ADEAN_000791900</name>
</gene>
<dbReference type="VEuPathDB" id="TriTrypDB:ADEAN_000791900"/>
<name>A0A7G2CNA6_9TRYP</name>
<proteinExistence type="predicted"/>
<dbReference type="Proteomes" id="UP000515908">
    <property type="component" value="Chromosome 17"/>
</dbReference>
<sequence length="388" mass="43240">MRSLGNDNPHKNEPLVCVFPLHTQIIKVIAPTRYNAAFSLDCALLIVFDNGEVQYVKRHVSGGSVPLLISHHRRRQASSSMEEVYRLLLLSAEEQQKQDGLGTLSSSKTHLHAHRDNEILYGTLPHITYQYQLSPKSKFSFATPDGGVFINDAQLLYDKTAGDMLLVVAGGERTYVAHKQNNNNNRVANSYDRLSSSSAVTSTKQYNETRLSGSVAAENNNNNDISVRVAPFWGIAEHAVLPLYATENIIKKENQFSHNNNHPKNIEVRVLAHTVSLPEVQQQSLHDHHHNNINTFRYHAARQSAFSSVSVLPNNREKETGVPLLFSSLQNLYQTTSSFQKQNSENINNSRLPQLAHVFSASSVMEEVAVADGAVLYGSNSEVSVLRF</sequence>
<organism evidence="2 3">
    <name type="scientific">Angomonas deanei</name>
    <dbReference type="NCBI Taxonomy" id="59799"/>
    <lineage>
        <taxon>Eukaryota</taxon>
        <taxon>Discoba</taxon>
        <taxon>Euglenozoa</taxon>
        <taxon>Kinetoplastea</taxon>
        <taxon>Metakinetoplastina</taxon>
        <taxon>Trypanosomatida</taxon>
        <taxon>Trypanosomatidae</taxon>
        <taxon>Strigomonadinae</taxon>
        <taxon>Angomonas</taxon>
    </lineage>
</organism>
<dbReference type="OrthoDB" id="273533at2759"/>
<keyword evidence="3" id="KW-1185">Reference proteome</keyword>
<evidence type="ECO:0000313" key="2">
    <source>
        <dbReference type="EMBL" id="CAD2220401.1"/>
    </source>
</evidence>